<dbReference type="PROSITE" id="PS51078">
    <property type="entry name" value="ICLR_ED"/>
    <property type="match status" value="1"/>
</dbReference>
<dbReference type="PROSITE" id="PS51077">
    <property type="entry name" value="HTH_ICLR"/>
    <property type="match status" value="1"/>
</dbReference>
<dbReference type="Proteomes" id="UP001184150">
    <property type="component" value="Unassembled WGS sequence"/>
</dbReference>
<keyword evidence="1" id="KW-0805">Transcription regulation</keyword>
<evidence type="ECO:0000313" key="8">
    <source>
        <dbReference type="Proteomes" id="UP001184150"/>
    </source>
</evidence>
<evidence type="ECO:0000256" key="4">
    <source>
        <dbReference type="SAM" id="MobiDB-lite"/>
    </source>
</evidence>
<evidence type="ECO:0000256" key="1">
    <source>
        <dbReference type="ARBA" id="ARBA00023015"/>
    </source>
</evidence>
<gene>
    <name evidence="7" type="ORF">J2792_001211</name>
</gene>
<evidence type="ECO:0000256" key="3">
    <source>
        <dbReference type="ARBA" id="ARBA00023163"/>
    </source>
</evidence>
<dbReference type="PANTHER" id="PTHR30136">
    <property type="entry name" value="HELIX-TURN-HELIX TRANSCRIPTIONAL REGULATOR, ICLR FAMILY"/>
    <property type="match status" value="1"/>
</dbReference>
<proteinExistence type="predicted"/>
<keyword evidence="2 7" id="KW-0238">DNA-binding</keyword>
<dbReference type="Gene3D" id="3.30.450.40">
    <property type="match status" value="1"/>
</dbReference>
<feature type="region of interest" description="Disordered" evidence="4">
    <location>
        <begin position="1"/>
        <end position="21"/>
    </location>
</feature>
<dbReference type="InterPro" id="IPR005471">
    <property type="entry name" value="Tscrpt_reg_IclR_N"/>
</dbReference>
<dbReference type="InterPro" id="IPR029016">
    <property type="entry name" value="GAF-like_dom_sf"/>
</dbReference>
<dbReference type="Pfam" id="PF01614">
    <property type="entry name" value="IclR_C"/>
    <property type="match status" value="1"/>
</dbReference>
<comment type="caution">
    <text evidence="7">The sequence shown here is derived from an EMBL/GenBank/DDBJ whole genome shotgun (WGS) entry which is preliminary data.</text>
</comment>
<evidence type="ECO:0000259" key="5">
    <source>
        <dbReference type="PROSITE" id="PS51077"/>
    </source>
</evidence>
<reference evidence="7 8" key="1">
    <citation type="submission" date="2023-07" db="EMBL/GenBank/DDBJ databases">
        <title>Sorghum-associated microbial communities from plants grown in Nebraska, USA.</title>
        <authorList>
            <person name="Schachtman D."/>
        </authorList>
    </citation>
    <scope>NUCLEOTIDE SEQUENCE [LARGE SCALE GENOMIC DNA]</scope>
    <source>
        <strain evidence="7 8">DS1027</strain>
    </source>
</reference>
<sequence length="269" mass="29270">MNDIPGMPQGDDEGRGTGNRYRAPALEKGLDVIELLVNSGRAMTMTEICQRLGRSQGEMFRMVQVLQARGFVEQDGANDGYYLTDLLFTMAMRQPPTQNLVEVALPRMRQLAMDIGQSCHLVFHTRGEIVVVARMESNEQIGFSVRIGHRLALHRSVSGVVLFGHQPADIQQAWLAQLSPATDRGEIAAFVKAAKAAAAQGHAQAQSTFVNGISDISAPIMRGDRAAAALTVPFIHHGNLQKTMDEATGHLVETARQISELLSTADSRV</sequence>
<name>A0ABU1MJZ2_9SPHN</name>
<accession>A0ABU1MJZ2</accession>
<keyword evidence="8" id="KW-1185">Reference proteome</keyword>
<dbReference type="EMBL" id="JAVDRD010000002">
    <property type="protein sequence ID" value="MDR6510351.1"/>
    <property type="molecule type" value="Genomic_DNA"/>
</dbReference>
<dbReference type="InterPro" id="IPR050707">
    <property type="entry name" value="HTH_MetabolicPath_Reg"/>
</dbReference>
<dbReference type="SUPFAM" id="SSF55781">
    <property type="entry name" value="GAF domain-like"/>
    <property type="match status" value="1"/>
</dbReference>
<organism evidence="7 8">
    <name type="scientific">Novosphingobium capsulatum</name>
    <dbReference type="NCBI Taxonomy" id="13688"/>
    <lineage>
        <taxon>Bacteria</taxon>
        <taxon>Pseudomonadati</taxon>
        <taxon>Pseudomonadota</taxon>
        <taxon>Alphaproteobacteria</taxon>
        <taxon>Sphingomonadales</taxon>
        <taxon>Sphingomonadaceae</taxon>
        <taxon>Novosphingobium</taxon>
    </lineage>
</organism>
<evidence type="ECO:0000256" key="2">
    <source>
        <dbReference type="ARBA" id="ARBA00023125"/>
    </source>
</evidence>
<dbReference type="RefSeq" id="WP_028657493.1">
    <property type="nucleotide sequence ID" value="NZ_CP140000.1"/>
</dbReference>
<dbReference type="InterPro" id="IPR036390">
    <property type="entry name" value="WH_DNA-bd_sf"/>
</dbReference>
<protein>
    <submittedName>
        <fullName evidence="7">DNA-binding IclR family transcriptional regulator</fullName>
    </submittedName>
</protein>
<evidence type="ECO:0000259" key="6">
    <source>
        <dbReference type="PROSITE" id="PS51078"/>
    </source>
</evidence>
<dbReference type="InterPro" id="IPR036388">
    <property type="entry name" value="WH-like_DNA-bd_sf"/>
</dbReference>
<dbReference type="InterPro" id="IPR014757">
    <property type="entry name" value="Tscrpt_reg_IclR_C"/>
</dbReference>
<keyword evidence="3" id="KW-0804">Transcription</keyword>
<evidence type="ECO:0000313" key="7">
    <source>
        <dbReference type="EMBL" id="MDR6510351.1"/>
    </source>
</evidence>
<dbReference type="GO" id="GO:0003677">
    <property type="term" value="F:DNA binding"/>
    <property type="evidence" value="ECO:0007669"/>
    <property type="project" value="UniProtKB-KW"/>
</dbReference>
<dbReference type="PANTHER" id="PTHR30136:SF7">
    <property type="entry name" value="HTH-TYPE TRANSCRIPTIONAL REGULATOR KDGR-RELATED"/>
    <property type="match status" value="1"/>
</dbReference>
<dbReference type="Gene3D" id="1.10.10.10">
    <property type="entry name" value="Winged helix-like DNA-binding domain superfamily/Winged helix DNA-binding domain"/>
    <property type="match status" value="1"/>
</dbReference>
<dbReference type="Pfam" id="PF09339">
    <property type="entry name" value="HTH_IclR"/>
    <property type="match status" value="1"/>
</dbReference>
<feature type="domain" description="HTH iclR-type" evidence="5">
    <location>
        <begin position="23"/>
        <end position="85"/>
    </location>
</feature>
<feature type="domain" description="IclR-ED" evidence="6">
    <location>
        <begin position="86"/>
        <end position="264"/>
    </location>
</feature>
<dbReference type="SUPFAM" id="SSF46785">
    <property type="entry name" value="Winged helix' DNA-binding domain"/>
    <property type="match status" value="1"/>
</dbReference>
<dbReference type="SMART" id="SM00346">
    <property type="entry name" value="HTH_ICLR"/>
    <property type="match status" value="1"/>
</dbReference>